<protein>
    <submittedName>
        <fullName evidence="1">Phenol hydroxylase</fullName>
    </submittedName>
</protein>
<proteinExistence type="predicted"/>
<dbReference type="InterPro" id="IPR010353">
    <property type="entry name" value="DmpK"/>
</dbReference>
<dbReference type="RefSeq" id="WP_169146897.1">
    <property type="nucleotide sequence ID" value="NZ_JABBGA010000014.1"/>
</dbReference>
<dbReference type="Pfam" id="PF06099">
    <property type="entry name" value="Phenol_hyd_sub"/>
    <property type="match status" value="1"/>
</dbReference>
<reference evidence="1 2" key="1">
    <citation type="submission" date="2020-04" db="EMBL/GenBank/DDBJ databases">
        <title>Zoogloea sp. G-4-1-14 isolated from soil.</title>
        <authorList>
            <person name="Dahal R.H."/>
        </authorList>
    </citation>
    <scope>NUCLEOTIDE SEQUENCE [LARGE SCALE GENOMIC DNA]</scope>
    <source>
        <strain evidence="1 2">G-4-1-14</strain>
    </source>
</reference>
<dbReference type="EMBL" id="JABBGA010000014">
    <property type="protein sequence ID" value="NML27363.1"/>
    <property type="molecule type" value="Genomic_DNA"/>
</dbReference>
<gene>
    <name evidence="1" type="ORF">HHL15_16535</name>
</gene>
<evidence type="ECO:0000313" key="2">
    <source>
        <dbReference type="Proteomes" id="UP000580043"/>
    </source>
</evidence>
<evidence type="ECO:0000313" key="1">
    <source>
        <dbReference type="EMBL" id="NML27363.1"/>
    </source>
</evidence>
<organism evidence="1 2">
    <name type="scientific">Zoogloea dura</name>
    <dbReference type="NCBI Taxonomy" id="2728840"/>
    <lineage>
        <taxon>Bacteria</taxon>
        <taxon>Pseudomonadati</taxon>
        <taxon>Pseudomonadota</taxon>
        <taxon>Betaproteobacteria</taxon>
        <taxon>Rhodocyclales</taxon>
        <taxon>Zoogloeaceae</taxon>
        <taxon>Zoogloea</taxon>
    </lineage>
</organism>
<keyword evidence="2" id="KW-1185">Reference proteome</keyword>
<name>A0A848GAD9_9RHOO</name>
<comment type="caution">
    <text evidence="1">The sequence shown here is derived from an EMBL/GenBank/DDBJ whole genome shotgun (WGS) entry which is preliminary data.</text>
</comment>
<accession>A0A848GAD9</accession>
<dbReference type="AlphaFoldDB" id="A0A848GAD9"/>
<sequence>MTENRFDVTRKFVRVTGRRDNGMVEFEFSVGEPEVAVELIMPEAAFQSFCAEHHVIFLETPDVPRPQGDFAWNLHAATHQRFR</sequence>
<dbReference type="Proteomes" id="UP000580043">
    <property type="component" value="Unassembled WGS sequence"/>
</dbReference>